<feature type="active site" description="Proton donor" evidence="16">
    <location>
        <position position="258"/>
    </location>
</feature>
<dbReference type="PANTHER" id="PTHR21071:SF4">
    <property type="entry name" value="UDP-N-ACETYLENOLPYRUVOYLGLUCOSAMINE REDUCTASE"/>
    <property type="match status" value="1"/>
</dbReference>
<comment type="pathway">
    <text evidence="4 16">Cell wall biogenesis; peptidoglycan biosynthesis.</text>
</comment>
<dbReference type="InterPro" id="IPR036635">
    <property type="entry name" value="MurB_C_sf"/>
</dbReference>
<evidence type="ECO:0000256" key="2">
    <source>
        <dbReference type="ARBA" id="ARBA00003921"/>
    </source>
</evidence>
<dbReference type="GO" id="GO:0008360">
    <property type="term" value="P:regulation of cell shape"/>
    <property type="evidence" value="ECO:0007669"/>
    <property type="project" value="UniProtKB-KW"/>
</dbReference>
<comment type="cofactor">
    <cofactor evidence="1 16">
        <name>FAD</name>
        <dbReference type="ChEBI" id="CHEBI:57692"/>
    </cofactor>
</comment>
<keyword evidence="10 16" id="KW-0133">Cell shape</keyword>
<name>A0A2J8B5H6_9FIRM</name>
<dbReference type="Gene3D" id="3.30.43.10">
    <property type="entry name" value="Uridine Diphospho-n-acetylenolpyruvylglucosamine Reductase, domain 2"/>
    <property type="match status" value="1"/>
</dbReference>
<evidence type="ECO:0000313" key="19">
    <source>
        <dbReference type="Proteomes" id="UP000236394"/>
    </source>
</evidence>
<dbReference type="Pfam" id="PF01565">
    <property type="entry name" value="FAD_binding_4"/>
    <property type="match status" value="2"/>
</dbReference>
<dbReference type="UniPathway" id="UPA00219"/>
<keyword evidence="13 16" id="KW-0131">Cell cycle</keyword>
<accession>A0A2J8B5H6</accession>
<protein>
    <recommendedName>
        <fullName evidence="16">UDP-N-acetylenolpyruvoylglucosamine reductase</fullName>
        <ecNumber evidence="16">1.3.1.98</ecNumber>
    </recommendedName>
    <alternativeName>
        <fullName evidence="16">UDP-N-acetylmuramate dehydrogenase</fullName>
    </alternativeName>
</protein>
<dbReference type="InterPro" id="IPR006094">
    <property type="entry name" value="Oxid_FAD_bind_N"/>
</dbReference>
<keyword evidence="8 16" id="KW-0274">FAD</keyword>
<comment type="catalytic activity">
    <reaction evidence="15 16">
        <text>UDP-N-acetyl-alpha-D-muramate + NADP(+) = UDP-N-acetyl-3-O-(1-carboxyvinyl)-alpha-D-glucosamine + NADPH + H(+)</text>
        <dbReference type="Rhea" id="RHEA:12248"/>
        <dbReference type="ChEBI" id="CHEBI:15378"/>
        <dbReference type="ChEBI" id="CHEBI:57783"/>
        <dbReference type="ChEBI" id="CHEBI:58349"/>
        <dbReference type="ChEBI" id="CHEBI:68483"/>
        <dbReference type="ChEBI" id="CHEBI:70757"/>
        <dbReference type="EC" id="1.3.1.98"/>
    </reaction>
</comment>
<evidence type="ECO:0000256" key="3">
    <source>
        <dbReference type="ARBA" id="ARBA00004496"/>
    </source>
</evidence>
<keyword evidence="7 16" id="KW-0285">Flavoprotein</keyword>
<dbReference type="Gene3D" id="3.30.465.10">
    <property type="match status" value="1"/>
</dbReference>
<dbReference type="SUPFAM" id="SSF56194">
    <property type="entry name" value="Uridine diphospho-N-Acetylenolpyruvylglucosamine reductase, MurB, C-terminal domain"/>
    <property type="match status" value="1"/>
</dbReference>
<keyword evidence="9 16" id="KW-0521">NADP</keyword>
<feature type="active site" evidence="16">
    <location>
        <position position="328"/>
    </location>
</feature>
<comment type="function">
    <text evidence="2 16">Cell wall formation.</text>
</comment>
<feature type="domain" description="FAD-binding PCMH-type" evidence="17">
    <location>
        <begin position="29"/>
        <end position="264"/>
    </location>
</feature>
<dbReference type="PANTHER" id="PTHR21071">
    <property type="entry name" value="UDP-N-ACETYLENOLPYRUVOYLGLUCOSAMINE REDUCTASE"/>
    <property type="match status" value="1"/>
</dbReference>
<reference evidence="19" key="1">
    <citation type="submission" date="2017-04" db="EMBL/GenBank/DDBJ databases">
        <authorList>
            <person name="Bumgarner R.E."/>
            <person name="Fredricks D.N."/>
            <person name="Srinivasan S."/>
        </authorList>
    </citation>
    <scope>NUCLEOTIDE SEQUENCE [LARGE SCALE GENOMIC DNA]</scope>
    <source>
        <strain evidence="19">KA00405</strain>
    </source>
</reference>
<dbReference type="PROSITE" id="PS51387">
    <property type="entry name" value="FAD_PCMH"/>
    <property type="match status" value="1"/>
</dbReference>
<dbReference type="GO" id="GO:0009252">
    <property type="term" value="P:peptidoglycan biosynthetic process"/>
    <property type="evidence" value="ECO:0007669"/>
    <property type="project" value="UniProtKB-UniRule"/>
</dbReference>
<dbReference type="InterPro" id="IPR036318">
    <property type="entry name" value="FAD-bd_PCMH-like_sf"/>
</dbReference>
<comment type="caution">
    <text evidence="18">The sequence shown here is derived from an EMBL/GenBank/DDBJ whole genome shotgun (WGS) entry which is preliminary data.</text>
</comment>
<evidence type="ECO:0000256" key="16">
    <source>
        <dbReference type="HAMAP-Rule" id="MF_00037"/>
    </source>
</evidence>
<evidence type="ECO:0000256" key="11">
    <source>
        <dbReference type="ARBA" id="ARBA00022984"/>
    </source>
</evidence>
<keyword evidence="14 16" id="KW-0961">Cell wall biogenesis/degradation</keyword>
<evidence type="ECO:0000256" key="6">
    <source>
        <dbReference type="ARBA" id="ARBA00022618"/>
    </source>
</evidence>
<dbReference type="GO" id="GO:0071555">
    <property type="term" value="P:cell wall organization"/>
    <property type="evidence" value="ECO:0007669"/>
    <property type="project" value="UniProtKB-KW"/>
</dbReference>
<dbReference type="GO" id="GO:0071949">
    <property type="term" value="F:FAD binding"/>
    <property type="evidence" value="ECO:0007669"/>
    <property type="project" value="InterPro"/>
</dbReference>
<keyword evidence="5 16" id="KW-0963">Cytoplasm</keyword>
<evidence type="ECO:0000256" key="15">
    <source>
        <dbReference type="ARBA" id="ARBA00048914"/>
    </source>
</evidence>
<dbReference type="HAMAP" id="MF_00037">
    <property type="entry name" value="MurB"/>
    <property type="match status" value="1"/>
</dbReference>
<dbReference type="InterPro" id="IPR016167">
    <property type="entry name" value="FAD-bd_PCMH_sub1"/>
</dbReference>
<evidence type="ECO:0000256" key="9">
    <source>
        <dbReference type="ARBA" id="ARBA00022857"/>
    </source>
</evidence>
<keyword evidence="12 16" id="KW-0560">Oxidoreductase</keyword>
<dbReference type="RefSeq" id="WP_012993079.1">
    <property type="nucleotide sequence ID" value="NZ_NBZD01000001.1"/>
</dbReference>
<dbReference type="InterPro" id="IPR011601">
    <property type="entry name" value="MurB_C"/>
</dbReference>
<dbReference type="NCBIfam" id="NF010480">
    <property type="entry name" value="PRK13905.1"/>
    <property type="match status" value="1"/>
</dbReference>
<evidence type="ECO:0000256" key="14">
    <source>
        <dbReference type="ARBA" id="ARBA00023316"/>
    </source>
</evidence>
<dbReference type="InterPro" id="IPR003170">
    <property type="entry name" value="MurB"/>
</dbReference>
<dbReference type="InterPro" id="IPR016166">
    <property type="entry name" value="FAD-bd_PCMH"/>
</dbReference>
<evidence type="ECO:0000313" key="18">
    <source>
        <dbReference type="EMBL" id="PNH19994.1"/>
    </source>
</evidence>
<dbReference type="EC" id="1.3.1.98" evidence="16"/>
<comment type="subcellular location">
    <subcellularLocation>
        <location evidence="3 16">Cytoplasm</location>
    </subcellularLocation>
</comment>
<dbReference type="Gene3D" id="3.90.78.10">
    <property type="entry name" value="UDP-N-acetylenolpyruvoylglucosamine reductase, C-terminal domain"/>
    <property type="match status" value="1"/>
</dbReference>
<dbReference type="EMBL" id="NBZD01000001">
    <property type="protein sequence ID" value="PNH19994.1"/>
    <property type="molecule type" value="Genomic_DNA"/>
</dbReference>
<evidence type="ECO:0000256" key="10">
    <source>
        <dbReference type="ARBA" id="ARBA00022960"/>
    </source>
</evidence>
<sequence>MNKFITQLPQELRERLKIDIPLAELTTFKVGGPADFYFEPESVDEIAMLYRFAYENSIDVTVLGNGSNVVVADAGIRGLVIGLRHNFSELEFLGLKELPINHAQCRSLKRFAENFPNTPLYCDFGADPVFLRAQAGAKLADTSRAACARGLTGLEFACGIPGSVGGAVYMNAGAYGNSIEDVVVLTKSMDIAGNIYWKIGSEHDFAYRHSCFSAAGQIVLETFFALRSGIPGDIDERCADYTSRRQASQPLELPSAGSMFKRPRGYFAGKLISDAGLKGHQVGGAAVSEKHAGFVVNLGMAKATDIKILVKEIQMTVFRQFGVQLEPEVRFIGDWDK</sequence>
<proteinExistence type="inferred from homology"/>
<dbReference type="GO" id="GO:0005829">
    <property type="term" value="C:cytosol"/>
    <property type="evidence" value="ECO:0007669"/>
    <property type="project" value="TreeGrafter"/>
</dbReference>
<evidence type="ECO:0000256" key="8">
    <source>
        <dbReference type="ARBA" id="ARBA00022827"/>
    </source>
</evidence>
<keyword evidence="11 16" id="KW-0573">Peptidoglycan synthesis</keyword>
<dbReference type="AlphaFoldDB" id="A0A2J8B5H6"/>
<organism evidence="18 19">
    <name type="scientific">Mageeibacillus indolicus</name>
    <dbReference type="NCBI Taxonomy" id="884684"/>
    <lineage>
        <taxon>Bacteria</taxon>
        <taxon>Bacillati</taxon>
        <taxon>Bacillota</taxon>
        <taxon>Clostridia</taxon>
        <taxon>Eubacteriales</taxon>
        <taxon>Oscillospiraceae</taxon>
        <taxon>Mageeibacillus</taxon>
    </lineage>
</organism>
<dbReference type="GO" id="GO:0008762">
    <property type="term" value="F:UDP-N-acetylmuramate dehydrogenase activity"/>
    <property type="evidence" value="ECO:0007669"/>
    <property type="project" value="UniProtKB-UniRule"/>
</dbReference>
<dbReference type="InterPro" id="IPR016169">
    <property type="entry name" value="FAD-bd_PCMH_sub2"/>
</dbReference>
<keyword evidence="6 16" id="KW-0132">Cell division</keyword>
<feature type="active site" evidence="16">
    <location>
        <position position="208"/>
    </location>
</feature>
<dbReference type="Pfam" id="PF02873">
    <property type="entry name" value="MurB_C"/>
    <property type="match status" value="1"/>
</dbReference>
<dbReference type="Proteomes" id="UP000236394">
    <property type="component" value="Unassembled WGS sequence"/>
</dbReference>
<evidence type="ECO:0000256" key="13">
    <source>
        <dbReference type="ARBA" id="ARBA00023306"/>
    </source>
</evidence>
<dbReference type="SUPFAM" id="SSF56176">
    <property type="entry name" value="FAD-binding/transporter-associated domain-like"/>
    <property type="match status" value="1"/>
</dbReference>
<dbReference type="GO" id="GO:0051301">
    <property type="term" value="P:cell division"/>
    <property type="evidence" value="ECO:0007669"/>
    <property type="project" value="UniProtKB-KW"/>
</dbReference>
<comment type="similarity">
    <text evidence="16">Belongs to the MurB family.</text>
</comment>
<dbReference type="NCBIfam" id="TIGR00179">
    <property type="entry name" value="murB"/>
    <property type="match status" value="1"/>
</dbReference>
<evidence type="ECO:0000256" key="12">
    <source>
        <dbReference type="ARBA" id="ARBA00023002"/>
    </source>
</evidence>
<evidence type="ECO:0000256" key="1">
    <source>
        <dbReference type="ARBA" id="ARBA00001974"/>
    </source>
</evidence>
<evidence type="ECO:0000256" key="4">
    <source>
        <dbReference type="ARBA" id="ARBA00004752"/>
    </source>
</evidence>
<evidence type="ECO:0000256" key="5">
    <source>
        <dbReference type="ARBA" id="ARBA00022490"/>
    </source>
</evidence>
<evidence type="ECO:0000256" key="7">
    <source>
        <dbReference type="ARBA" id="ARBA00022630"/>
    </source>
</evidence>
<gene>
    <name evidence="16" type="primary">murB</name>
    <name evidence="18" type="ORF">B7R76_03755</name>
</gene>
<evidence type="ECO:0000259" key="17">
    <source>
        <dbReference type="PROSITE" id="PS51387"/>
    </source>
</evidence>
<dbReference type="OMA" id="YRHSRFK"/>